<accession>A0A069D5G7</accession>
<dbReference type="AlphaFoldDB" id="A0A069D5G7"/>
<protein>
    <submittedName>
        <fullName evidence="1">Uncharacterized protein</fullName>
    </submittedName>
</protein>
<name>A0A069D5G7_9BACE</name>
<keyword evidence="2" id="KW-1185">Reference proteome</keyword>
<organism evidence="1 2">
    <name type="scientific">Bacteroides graminisolvens DSM 19988 = JCM 15093</name>
    <dbReference type="NCBI Taxonomy" id="1121097"/>
    <lineage>
        <taxon>Bacteria</taxon>
        <taxon>Pseudomonadati</taxon>
        <taxon>Bacteroidota</taxon>
        <taxon>Bacteroidia</taxon>
        <taxon>Bacteroidales</taxon>
        <taxon>Bacteroidaceae</taxon>
        <taxon>Bacteroides</taxon>
    </lineage>
</organism>
<evidence type="ECO:0000313" key="1">
    <source>
        <dbReference type="EMBL" id="GAK38118.1"/>
    </source>
</evidence>
<dbReference type="Proteomes" id="UP000027601">
    <property type="component" value="Unassembled WGS sequence"/>
</dbReference>
<reference evidence="1 2" key="1">
    <citation type="journal article" date="2015" name="Microbes Environ.">
        <title>Distribution and evolution of nitrogen fixation genes in the phylum bacteroidetes.</title>
        <authorList>
            <person name="Inoue J."/>
            <person name="Oshima K."/>
            <person name="Suda W."/>
            <person name="Sakamoto M."/>
            <person name="Iino T."/>
            <person name="Noda S."/>
            <person name="Hongoh Y."/>
            <person name="Hattori M."/>
            <person name="Ohkuma M."/>
        </authorList>
    </citation>
    <scope>NUCLEOTIDE SEQUENCE [LARGE SCALE GENOMIC DNA]</scope>
    <source>
        <strain evidence="1 2">JCM 15093</strain>
    </source>
</reference>
<dbReference type="STRING" id="1121097.GCA_000428125_03093"/>
<dbReference type="EMBL" id="BAJS01000038">
    <property type="protein sequence ID" value="GAK38118.1"/>
    <property type="molecule type" value="Genomic_DNA"/>
</dbReference>
<comment type="caution">
    <text evidence="1">The sequence shown here is derived from an EMBL/GenBank/DDBJ whole genome shotgun (WGS) entry which is preliminary data.</text>
</comment>
<gene>
    <name evidence="1" type="ORF">JCM15093_3421</name>
</gene>
<dbReference type="RefSeq" id="WP_158332573.1">
    <property type="nucleotide sequence ID" value="NZ_BAJS01000038.1"/>
</dbReference>
<evidence type="ECO:0000313" key="2">
    <source>
        <dbReference type="Proteomes" id="UP000027601"/>
    </source>
</evidence>
<sequence length="52" mass="6188">MNGNVIPVDREKAKAGNKFEIYKIKLNEQNAMEVENIIRGILNYENRRDYFK</sequence>
<proteinExistence type="predicted"/>